<organism evidence="1 2">
    <name type="scientific">Aldrovandia affinis</name>
    <dbReference type="NCBI Taxonomy" id="143900"/>
    <lineage>
        <taxon>Eukaryota</taxon>
        <taxon>Metazoa</taxon>
        <taxon>Chordata</taxon>
        <taxon>Craniata</taxon>
        <taxon>Vertebrata</taxon>
        <taxon>Euteleostomi</taxon>
        <taxon>Actinopterygii</taxon>
        <taxon>Neopterygii</taxon>
        <taxon>Teleostei</taxon>
        <taxon>Notacanthiformes</taxon>
        <taxon>Halosauridae</taxon>
        <taxon>Aldrovandia</taxon>
    </lineage>
</organism>
<sequence length="100" mass="10855">MPRERSSSRGAEAHLHGTLHGTLSGCGSVDFVKRFGAVTCNVPNGFTRLLFRAHRRTGTKGVIDGERSGFRTCLRRTQLGLGLGLVWADDLVVPLSGLRH</sequence>
<dbReference type="PROSITE" id="PS51257">
    <property type="entry name" value="PROKAR_LIPOPROTEIN"/>
    <property type="match status" value="1"/>
</dbReference>
<reference evidence="1" key="1">
    <citation type="journal article" date="2023" name="Science">
        <title>Genome structures resolve the early diversification of teleost fishes.</title>
        <authorList>
            <person name="Parey E."/>
            <person name="Louis A."/>
            <person name="Montfort J."/>
            <person name="Bouchez O."/>
            <person name="Roques C."/>
            <person name="Iampietro C."/>
            <person name="Lluch J."/>
            <person name="Castinel A."/>
            <person name="Donnadieu C."/>
            <person name="Desvignes T."/>
            <person name="Floi Bucao C."/>
            <person name="Jouanno E."/>
            <person name="Wen M."/>
            <person name="Mejri S."/>
            <person name="Dirks R."/>
            <person name="Jansen H."/>
            <person name="Henkel C."/>
            <person name="Chen W.J."/>
            <person name="Zahm M."/>
            <person name="Cabau C."/>
            <person name="Klopp C."/>
            <person name="Thompson A.W."/>
            <person name="Robinson-Rechavi M."/>
            <person name="Braasch I."/>
            <person name="Lecointre G."/>
            <person name="Bobe J."/>
            <person name="Postlethwait J.H."/>
            <person name="Berthelot C."/>
            <person name="Roest Crollius H."/>
            <person name="Guiguen Y."/>
        </authorList>
    </citation>
    <scope>NUCLEOTIDE SEQUENCE</scope>
    <source>
        <strain evidence="1">NC1722</strain>
    </source>
</reference>
<protein>
    <submittedName>
        <fullName evidence="1">Uncharacterized protein</fullName>
    </submittedName>
</protein>
<dbReference type="AlphaFoldDB" id="A0AAD7SDG1"/>
<dbReference type="Proteomes" id="UP001221898">
    <property type="component" value="Unassembled WGS sequence"/>
</dbReference>
<keyword evidence="2" id="KW-1185">Reference proteome</keyword>
<name>A0AAD7SDG1_9TELE</name>
<evidence type="ECO:0000313" key="2">
    <source>
        <dbReference type="Proteomes" id="UP001221898"/>
    </source>
</evidence>
<comment type="caution">
    <text evidence="1">The sequence shown here is derived from an EMBL/GenBank/DDBJ whole genome shotgun (WGS) entry which is preliminary data.</text>
</comment>
<dbReference type="EMBL" id="JAINUG010000075">
    <property type="protein sequence ID" value="KAJ8400547.1"/>
    <property type="molecule type" value="Genomic_DNA"/>
</dbReference>
<gene>
    <name evidence="1" type="ORF">AAFF_G00393160</name>
</gene>
<evidence type="ECO:0000313" key="1">
    <source>
        <dbReference type="EMBL" id="KAJ8400547.1"/>
    </source>
</evidence>
<accession>A0AAD7SDG1</accession>
<proteinExistence type="predicted"/>